<gene>
    <name evidence="2" type="ORF">IXB28_08495</name>
</gene>
<evidence type="ECO:0000313" key="2">
    <source>
        <dbReference type="EMBL" id="MBT9312241.1"/>
    </source>
</evidence>
<dbReference type="RefSeq" id="WP_215618139.1">
    <property type="nucleotide sequence ID" value="NZ_JADOER010000006.1"/>
</dbReference>
<dbReference type="Proteomes" id="UP001196661">
    <property type="component" value="Unassembled WGS sequence"/>
</dbReference>
<dbReference type="SUPFAM" id="SSF69287">
    <property type="entry name" value="Urease metallochaperone UreE, N-terminal domain"/>
    <property type="match status" value="1"/>
</dbReference>
<name>A0ABS5Y3P5_9CYAN</name>
<protein>
    <submittedName>
        <fullName evidence="2">Urease accessory protein UreE</fullName>
    </submittedName>
</protein>
<evidence type="ECO:0000256" key="1">
    <source>
        <dbReference type="SAM" id="Coils"/>
    </source>
</evidence>
<dbReference type="EMBL" id="JADOER010000006">
    <property type="protein sequence ID" value="MBT9312241.1"/>
    <property type="molecule type" value="Genomic_DNA"/>
</dbReference>
<organism evidence="2 3">
    <name type="scientific">Leptothoe kymatousa TAU-MAC 1615</name>
    <dbReference type="NCBI Taxonomy" id="2364775"/>
    <lineage>
        <taxon>Bacteria</taxon>
        <taxon>Bacillati</taxon>
        <taxon>Cyanobacteriota</taxon>
        <taxon>Cyanophyceae</taxon>
        <taxon>Nodosilineales</taxon>
        <taxon>Cymatolegaceae</taxon>
        <taxon>Leptothoe</taxon>
        <taxon>Leptothoe kymatousa</taxon>
    </lineage>
</organism>
<reference evidence="2 3" key="1">
    <citation type="journal article" date="2021" name="Mar. Drugs">
        <title>Genome Reduction and Secondary Metabolism of the Marine Sponge-Associated Cyanobacterium Leptothoe.</title>
        <authorList>
            <person name="Konstantinou D."/>
            <person name="Popin R.V."/>
            <person name="Fewer D.P."/>
            <person name="Sivonen K."/>
            <person name="Gkelis S."/>
        </authorList>
    </citation>
    <scope>NUCLEOTIDE SEQUENCE [LARGE SCALE GENOMIC DNA]</scope>
    <source>
        <strain evidence="2 3">TAU-MAC 1615</strain>
    </source>
</reference>
<keyword evidence="1" id="KW-0175">Coiled coil</keyword>
<dbReference type="Gene3D" id="2.60.260.20">
    <property type="entry name" value="Urease metallochaperone UreE, N-terminal domain"/>
    <property type="match status" value="1"/>
</dbReference>
<comment type="caution">
    <text evidence="2">The sequence shown here is derived from an EMBL/GenBank/DDBJ whole genome shotgun (WGS) entry which is preliminary data.</text>
</comment>
<dbReference type="InterPro" id="IPR036118">
    <property type="entry name" value="UreE_N_sf"/>
</dbReference>
<proteinExistence type="predicted"/>
<accession>A0ABS5Y3P5</accession>
<evidence type="ECO:0000313" key="3">
    <source>
        <dbReference type="Proteomes" id="UP001196661"/>
    </source>
</evidence>
<feature type="coiled-coil region" evidence="1">
    <location>
        <begin position="17"/>
        <end position="44"/>
    </location>
</feature>
<keyword evidence="3" id="KW-1185">Reference proteome</keyword>
<sequence>MISIDCTQNFLGNSLAIPKLQQDLDQARSNHRLMEVELAQADQKKSRIYAKTASGEAIGLLKTRDWQLTNGDVFQLEHDGFLLIYLKTQPLMTLSFDTPSVEALKLIHLGHTLGNHHHPIVVTPEKIYIQLNENRDRLESAIKTFDIAGLKIDYETLSPDQTLTFASHQHG</sequence>